<evidence type="ECO:0000313" key="2">
    <source>
        <dbReference type="Proteomes" id="UP000299102"/>
    </source>
</evidence>
<dbReference type="EMBL" id="BGZK01000128">
    <property type="protein sequence ID" value="GBP21351.1"/>
    <property type="molecule type" value="Genomic_DNA"/>
</dbReference>
<protein>
    <submittedName>
        <fullName evidence="1">Uncharacterized protein</fullName>
    </submittedName>
</protein>
<reference evidence="1 2" key="1">
    <citation type="journal article" date="2019" name="Commun. Biol.">
        <title>The bagworm genome reveals a unique fibroin gene that provides high tensile strength.</title>
        <authorList>
            <person name="Kono N."/>
            <person name="Nakamura H."/>
            <person name="Ohtoshi R."/>
            <person name="Tomita M."/>
            <person name="Numata K."/>
            <person name="Arakawa K."/>
        </authorList>
    </citation>
    <scope>NUCLEOTIDE SEQUENCE [LARGE SCALE GENOMIC DNA]</scope>
</reference>
<dbReference type="Proteomes" id="UP000299102">
    <property type="component" value="Unassembled WGS sequence"/>
</dbReference>
<dbReference type="AlphaFoldDB" id="A0A4C1U4V2"/>
<evidence type="ECO:0000313" key="1">
    <source>
        <dbReference type="EMBL" id="GBP21351.1"/>
    </source>
</evidence>
<organism evidence="1 2">
    <name type="scientific">Eumeta variegata</name>
    <name type="common">Bagworm moth</name>
    <name type="synonym">Eumeta japonica</name>
    <dbReference type="NCBI Taxonomy" id="151549"/>
    <lineage>
        <taxon>Eukaryota</taxon>
        <taxon>Metazoa</taxon>
        <taxon>Ecdysozoa</taxon>
        <taxon>Arthropoda</taxon>
        <taxon>Hexapoda</taxon>
        <taxon>Insecta</taxon>
        <taxon>Pterygota</taxon>
        <taxon>Neoptera</taxon>
        <taxon>Endopterygota</taxon>
        <taxon>Lepidoptera</taxon>
        <taxon>Glossata</taxon>
        <taxon>Ditrysia</taxon>
        <taxon>Tineoidea</taxon>
        <taxon>Psychidae</taxon>
        <taxon>Oiketicinae</taxon>
        <taxon>Eumeta</taxon>
    </lineage>
</organism>
<keyword evidence="2" id="KW-1185">Reference proteome</keyword>
<comment type="caution">
    <text evidence="1">The sequence shown here is derived from an EMBL/GenBank/DDBJ whole genome shotgun (WGS) entry which is preliminary data.</text>
</comment>
<accession>A0A4C1U4V2</accession>
<proteinExistence type="predicted"/>
<sequence length="114" mass="13652">MIRICTRSGLAINDVTPENEGSRSNSYRPHEWMVFYEVRHMTSYGKNRLENLTELYLALKKQIKLEMEELLEEDFVRPPPHNQRSIMRCVVRIISQIELAVRFRKTFDGLRVRR</sequence>
<name>A0A4C1U4V2_EUMVA</name>
<gene>
    <name evidence="1" type="ORF">EVAR_11950_1</name>
</gene>